<keyword evidence="3" id="KW-1185">Reference proteome</keyword>
<feature type="transmembrane region" description="Helical" evidence="1">
    <location>
        <begin position="408"/>
        <end position="430"/>
    </location>
</feature>
<evidence type="ECO:0000313" key="2">
    <source>
        <dbReference type="EMBL" id="QAB16969.1"/>
    </source>
</evidence>
<dbReference type="PANTHER" id="PTHR38442">
    <property type="entry name" value="INNER MEMBRANE PROTEIN-RELATED"/>
    <property type="match status" value="1"/>
</dbReference>
<sequence length="431" mass="47736">MPSSRTRRTLGAVSPADFERLAELRRMQRLAVALLIGMAIVFVISFALQTRYPWLGYVRAASEGGMVGALADWFAVTALFRHPLGLKIPHTNLISSKKDDIGEGLGSFVEENFLADDVVHDKLAGISGARHAGEWLSQRPNAERVGDMIASAGLGALTVLDDGDVQELVEMLVRRHVVEPEWGPLLGRAAESFVDGGHQQPLIDIAASRVEEWLLAHPAAFDRVISSRLPSWVPNIVDRFVDDRLHAETVRFAQRVGADPEHPFRIAIARFLADLARDLQQQERLQQQLETFKHEVFDSPRIRAVAASTWETARAAIVSMLEEPGSELRTRIVSAVQDFGRKLLDDPTLQYKIDVWVMGVVEHLVRNYRHDIAGVITETVQRWDAQEAAEKIELQVGKDLQFIRINGTVVGALAGLAIYTVATLAIAPLAH</sequence>
<keyword evidence="1" id="KW-0812">Transmembrane</keyword>
<feature type="transmembrane region" description="Helical" evidence="1">
    <location>
        <begin position="30"/>
        <end position="48"/>
    </location>
</feature>
<proteinExistence type="predicted"/>
<dbReference type="InterPro" id="IPR007383">
    <property type="entry name" value="DUF445"/>
</dbReference>
<accession>A0ABX5QD27</accession>
<dbReference type="Pfam" id="PF04286">
    <property type="entry name" value="DUF445"/>
    <property type="match status" value="1"/>
</dbReference>
<keyword evidence="1" id="KW-0472">Membrane</keyword>
<evidence type="ECO:0000256" key="1">
    <source>
        <dbReference type="SAM" id="Phobius"/>
    </source>
</evidence>
<keyword evidence="1" id="KW-1133">Transmembrane helix</keyword>
<reference evidence="2 3" key="1">
    <citation type="submission" date="2019-01" db="EMBL/GenBank/DDBJ databases">
        <title>Leucobacter muris sp. nov. isolated from the nose of a laboratory mouse.</title>
        <authorList>
            <person name="Benga L."/>
            <person name="Sproeer C."/>
            <person name="Schumann P."/>
            <person name="Verbarg S."/>
            <person name="Bunk B."/>
            <person name="Engelhardt E."/>
            <person name="Benten P.M."/>
            <person name="Sager M."/>
        </authorList>
    </citation>
    <scope>NUCLEOTIDE SEQUENCE [LARGE SCALE GENOMIC DNA]</scope>
    <source>
        <strain evidence="2 3">DSM 101948</strain>
    </source>
</reference>
<dbReference type="EMBL" id="CP035037">
    <property type="protein sequence ID" value="QAB16969.1"/>
    <property type="molecule type" value="Genomic_DNA"/>
</dbReference>
<dbReference type="PANTHER" id="PTHR38442:SF1">
    <property type="entry name" value="INNER MEMBRANE PROTEIN"/>
    <property type="match status" value="1"/>
</dbReference>
<dbReference type="Proteomes" id="UP000285768">
    <property type="component" value="Chromosome"/>
</dbReference>
<protein>
    <submittedName>
        <fullName evidence="2">DUF445 family protein</fullName>
    </submittedName>
</protein>
<gene>
    <name evidence="2" type="ORF">Leucomu_02675</name>
</gene>
<name>A0ABX5QD27_9MICO</name>
<organism evidence="2 3">
    <name type="scientific">Leucobacter muris</name>
    <dbReference type="NCBI Taxonomy" id="1935379"/>
    <lineage>
        <taxon>Bacteria</taxon>
        <taxon>Bacillati</taxon>
        <taxon>Actinomycetota</taxon>
        <taxon>Actinomycetes</taxon>
        <taxon>Micrococcales</taxon>
        <taxon>Microbacteriaceae</taxon>
        <taxon>Leucobacter</taxon>
    </lineage>
</organism>
<evidence type="ECO:0000313" key="3">
    <source>
        <dbReference type="Proteomes" id="UP000285768"/>
    </source>
</evidence>